<comment type="caution">
    <text evidence="1">The sequence shown here is derived from an EMBL/GenBank/DDBJ whole genome shotgun (WGS) entry which is preliminary data.</text>
</comment>
<accession>A0ACB8JMU2</accession>
<name>A0ACB8JMU2_CITSI</name>
<proteinExistence type="predicted"/>
<protein>
    <submittedName>
        <fullName evidence="1">ENDO3c domain-containing protein</fullName>
    </submittedName>
</protein>
<organism evidence="1 2">
    <name type="scientific">Citrus sinensis</name>
    <name type="common">Sweet orange</name>
    <name type="synonym">Citrus aurantium var. sinensis</name>
    <dbReference type="NCBI Taxonomy" id="2711"/>
    <lineage>
        <taxon>Eukaryota</taxon>
        <taxon>Viridiplantae</taxon>
        <taxon>Streptophyta</taxon>
        <taxon>Embryophyta</taxon>
        <taxon>Tracheophyta</taxon>
        <taxon>Spermatophyta</taxon>
        <taxon>Magnoliopsida</taxon>
        <taxon>eudicotyledons</taxon>
        <taxon>Gunneridae</taxon>
        <taxon>Pentapetalae</taxon>
        <taxon>rosids</taxon>
        <taxon>malvids</taxon>
        <taxon>Sapindales</taxon>
        <taxon>Rutaceae</taxon>
        <taxon>Aurantioideae</taxon>
        <taxon>Citrus</taxon>
    </lineage>
</organism>
<reference evidence="2" key="1">
    <citation type="journal article" date="2023" name="Hortic. Res.">
        <title>A chromosome-level phased genome enabling allele-level studies in sweet orange: a case study on citrus Huanglongbing tolerance.</title>
        <authorList>
            <person name="Wu B."/>
            <person name="Yu Q."/>
            <person name="Deng Z."/>
            <person name="Duan Y."/>
            <person name="Luo F."/>
            <person name="Gmitter F. Jr."/>
        </authorList>
    </citation>
    <scope>NUCLEOTIDE SEQUENCE [LARGE SCALE GENOMIC DNA]</scope>
    <source>
        <strain evidence="2">cv. Valencia</strain>
    </source>
</reference>
<sequence length="568" mass="64243">MSPNNWIPSTKSLQRPLRLSDSTKSINVSISIDEQNCLIARALDDDVNEVVSKLTAADRQVIRKQITRMLRLTERDEKDVRDFQNIHQQAKQKGFGRLFRSPLFEDIVKSIFLCNSSWTKTLSMARALCKLQPELIKDDDNDSNSSKPKSVENFPTSRELTNLMNKDLMRELRNNLGYRADYILKFARKIERGQLNIQFLEEATWEQVYKLLMKNKGFGPFVCANVLACIGFYHKVPTDTETIRHLQEAHSRKSNRKTVGKDVKEVYDQHAPFQSLAYCNNCKISAAEKIFDNGAQPPSGVQSWEDPASPEANREDAAMVEPFGPWMIVTRKGRKPNSGQNREPNRASESRFHILAQMTDLHENPVHGASTDVPSTSKQPSPSSSYSIFTFNNDKIIKPLARRQQNPKPIASKPPNRKPFTPINPTRNPLQTTALHIREKTIISTPHENPSQIHCPITHTVSNNQQTPPEATTLDPTKHTVVFCSSQILPYGDIKGVGTEIRDRENLDPQHLADPPDDRHASTVNAFEYAYTHPAVPTSGDDGKDMSDEDVSMVQESPLVMMDDIHDQ</sequence>
<keyword evidence="2" id="KW-1185">Reference proteome</keyword>
<dbReference type="Proteomes" id="UP000829398">
    <property type="component" value="Chromosome 6"/>
</dbReference>
<dbReference type="EMBL" id="CM039175">
    <property type="protein sequence ID" value="KAH9733695.1"/>
    <property type="molecule type" value="Genomic_DNA"/>
</dbReference>
<gene>
    <name evidence="1" type="ORF">KPL71_017110</name>
</gene>
<evidence type="ECO:0000313" key="1">
    <source>
        <dbReference type="EMBL" id="KAH9733695.1"/>
    </source>
</evidence>
<evidence type="ECO:0000313" key="2">
    <source>
        <dbReference type="Proteomes" id="UP000829398"/>
    </source>
</evidence>